<dbReference type="InterPro" id="IPR051800">
    <property type="entry name" value="PqiA-PqiB_transport"/>
</dbReference>
<keyword evidence="6" id="KW-0472">Membrane</keyword>
<dbReference type="PANTHER" id="PTHR30462:SF3">
    <property type="entry name" value="INTERMEMBRANE TRANSPORT PROTEIN PQIA"/>
    <property type="match status" value="1"/>
</dbReference>
<evidence type="ECO:0000313" key="8">
    <source>
        <dbReference type="Proteomes" id="UP000007058"/>
    </source>
</evidence>
<keyword evidence="3" id="KW-0997">Cell inner membrane</keyword>
<keyword evidence="2" id="KW-1003">Cell membrane</keyword>
<dbReference type="EMBL" id="AP007255">
    <property type="protein sequence ID" value="BAE51814.1"/>
    <property type="molecule type" value="Genomic_DNA"/>
</dbReference>
<accession>Q2W2W1</accession>
<dbReference type="KEGG" id="mag:amb3010"/>
<dbReference type="OrthoDB" id="9800207at2"/>
<dbReference type="STRING" id="342108.amb3010"/>
<gene>
    <name evidence="7" type="ordered locus">amb3010</name>
</gene>
<keyword evidence="4" id="KW-0812">Transmembrane</keyword>
<protein>
    <submittedName>
        <fullName evidence="7">Uncharacterized paraquat-inducible protein A</fullName>
    </submittedName>
</protein>
<dbReference type="AlphaFoldDB" id="Q2W2W1"/>
<evidence type="ECO:0000256" key="4">
    <source>
        <dbReference type="ARBA" id="ARBA00022692"/>
    </source>
</evidence>
<evidence type="ECO:0000256" key="2">
    <source>
        <dbReference type="ARBA" id="ARBA00022475"/>
    </source>
</evidence>
<evidence type="ECO:0000256" key="5">
    <source>
        <dbReference type="ARBA" id="ARBA00022989"/>
    </source>
</evidence>
<evidence type="ECO:0000256" key="1">
    <source>
        <dbReference type="ARBA" id="ARBA00004533"/>
    </source>
</evidence>
<dbReference type="GO" id="GO:0005886">
    <property type="term" value="C:plasma membrane"/>
    <property type="evidence" value="ECO:0007669"/>
    <property type="project" value="UniProtKB-SubCell"/>
</dbReference>
<dbReference type="SUPFAM" id="SSF57802">
    <property type="entry name" value="Rubredoxin-like"/>
    <property type="match status" value="1"/>
</dbReference>
<dbReference type="Proteomes" id="UP000007058">
    <property type="component" value="Chromosome"/>
</dbReference>
<keyword evidence="8" id="KW-1185">Reference proteome</keyword>
<reference evidence="7 8" key="1">
    <citation type="journal article" date="2005" name="DNA Res.">
        <title>Complete genome sequence of the facultative anaerobic magnetotactic bacterium Magnetospirillum sp. strain AMB-1.</title>
        <authorList>
            <person name="Matsunaga T."/>
            <person name="Okamura Y."/>
            <person name="Fukuda Y."/>
            <person name="Wahyudi A.T."/>
            <person name="Murase Y."/>
            <person name="Takeyama H."/>
        </authorList>
    </citation>
    <scope>NUCLEOTIDE SEQUENCE [LARGE SCALE GENOMIC DNA]</scope>
    <source>
        <strain evidence="8">ATCC 700264 / AMB-1</strain>
    </source>
</reference>
<dbReference type="Pfam" id="PF04403">
    <property type="entry name" value="PqiA"/>
    <property type="match status" value="1"/>
</dbReference>
<dbReference type="InterPro" id="IPR007498">
    <property type="entry name" value="PqiA-like"/>
</dbReference>
<organism evidence="7 8">
    <name type="scientific">Paramagnetospirillum magneticum (strain ATCC 700264 / AMB-1)</name>
    <name type="common">Magnetospirillum magneticum</name>
    <dbReference type="NCBI Taxonomy" id="342108"/>
    <lineage>
        <taxon>Bacteria</taxon>
        <taxon>Pseudomonadati</taxon>
        <taxon>Pseudomonadota</taxon>
        <taxon>Alphaproteobacteria</taxon>
        <taxon>Rhodospirillales</taxon>
        <taxon>Magnetospirillaceae</taxon>
        <taxon>Paramagnetospirillum</taxon>
    </lineage>
</organism>
<sequence length="209" mass="22479">MSDDAPISAAEAGLMACGHCGQIMEHRDGPIACPRCGGSVRPRKPASLSRTWALLLTAIILYVPANLLPIMETSSLLVTSRDTIIGGVVYFWHSGSPGLAALIFSVSILVPVLKMCILAILALTVQFGWPLDRRQCITLFHVIEFVGRWSMLDVFVVALMVGLVRFKGLAVIEAGPGAIAFGLVVALTMLATHSFDPRLIWDSPRRALG</sequence>
<evidence type="ECO:0000256" key="6">
    <source>
        <dbReference type="ARBA" id="ARBA00023136"/>
    </source>
</evidence>
<evidence type="ECO:0000313" key="7">
    <source>
        <dbReference type="EMBL" id="BAE51814.1"/>
    </source>
</evidence>
<proteinExistence type="predicted"/>
<dbReference type="PANTHER" id="PTHR30462">
    <property type="entry name" value="INTERMEMBRANE TRANSPORT PROTEIN PQIB-RELATED"/>
    <property type="match status" value="1"/>
</dbReference>
<name>Q2W2W1_PARM1</name>
<evidence type="ECO:0000256" key="3">
    <source>
        <dbReference type="ARBA" id="ARBA00022519"/>
    </source>
</evidence>
<dbReference type="HOGENOM" id="CLU_041903_2_0_5"/>
<comment type="subcellular location">
    <subcellularLocation>
        <location evidence="1">Cell inner membrane</location>
    </subcellularLocation>
</comment>
<keyword evidence="5" id="KW-1133">Transmembrane helix</keyword>